<proteinExistence type="inferred from homology"/>
<comment type="caution">
    <text evidence="7">The sequence shown here is derived from an EMBL/GenBank/DDBJ whole genome shotgun (WGS) entry which is preliminary data.</text>
</comment>
<dbReference type="InterPro" id="IPR051612">
    <property type="entry name" value="Teichoic_Acid_Biosynth"/>
</dbReference>
<dbReference type="SUPFAM" id="SSF53756">
    <property type="entry name" value="UDP-Glycosyltransferase/glycogen phosphorylase"/>
    <property type="match status" value="1"/>
</dbReference>
<organism evidence="7 8">
    <name type="scientific">Lactiplantibacillus xiangfangensis</name>
    <dbReference type="NCBI Taxonomy" id="942150"/>
    <lineage>
        <taxon>Bacteria</taxon>
        <taxon>Bacillati</taxon>
        <taxon>Bacillota</taxon>
        <taxon>Bacilli</taxon>
        <taxon>Lactobacillales</taxon>
        <taxon>Lactobacillaceae</taxon>
        <taxon>Lactiplantibacillus</taxon>
    </lineage>
</organism>
<keyword evidence="6" id="KW-0472">Membrane</keyword>
<dbReference type="EMBL" id="JQCL01000080">
    <property type="protein sequence ID" value="KRO08748.1"/>
    <property type="molecule type" value="Genomic_DNA"/>
</dbReference>
<dbReference type="Pfam" id="PF04464">
    <property type="entry name" value="Glyphos_transf"/>
    <property type="match status" value="1"/>
</dbReference>
<evidence type="ECO:0000256" key="6">
    <source>
        <dbReference type="ARBA" id="ARBA00023136"/>
    </source>
</evidence>
<keyword evidence="3" id="KW-1003">Cell membrane</keyword>
<dbReference type="STRING" id="942150.IV64_GL000843"/>
<dbReference type="PANTHER" id="PTHR37316:SF3">
    <property type="entry name" value="TEICHOIC ACID GLYCEROL-PHOSPHATE TRANSFERASE"/>
    <property type="match status" value="1"/>
</dbReference>
<evidence type="ECO:0000313" key="7">
    <source>
        <dbReference type="EMBL" id="KRO08748.1"/>
    </source>
</evidence>
<sequence length="385" mass="45283">MVAFYLKVKKFVLRNILPLMFRWLPLKKRYLFSSFYGLYNDSPKLISERLHDEQPDLKIYWIYDNQKTRQVFPEYVQPVAINSVLSIYLLWTSKYLIDNSQKQIVYQLRKDQIYLQTWHGTPLKRIEFDASDKLPKHYLNYSVVDNASVTFLLIGNQYSEEIYRSAFGIDPNKYRQIGIPRNDSLLESNPQVNNSLNDLNITTDTFIITYAPTFRNKLNENGLRQLDLLNPKKIIAIMEKKTGKKCVLLTHFHPNVGKMIDQNEINQRFSRNVIDVTTRFEMQEILQVTDFLITDYSSVFFDYALKNKPIVLFMYDYANYVKERGMYLKLDKLPIKSVKSPDELSAFLKRATVDDLMLRTRALNQSLGSFEHGTATRDAVRLLIE</sequence>
<dbReference type="AlphaFoldDB" id="A0A0R2M8H5"/>
<dbReference type="Proteomes" id="UP000051783">
    <property type="component" value="Unassembled WGS sequence"/>
</dbReference>
<accession>A0A0R2M8H5</accession>
<dbReference type="PANTHER" id="PTHR37316">
    <property type="entry name" value="TEICHOIC ACID GLYCEROL-PHOSPHATE PRIMASE"/>
    <property type="match status" value="1"/>
</dbReference>
<comment type="subcellular location">
    <subcellularLocation>
        <location evidence="1">Cell membrane</location>
        <topology evidence="1">Peripheral membrane protein</topology>
    </subcellularLocation>
</comment>
<dbReference type="InterPro" id="IPR007554">
    <property type="entry name" value="Glycerophosphate_synth"/>
</dbReference>
<evidence type="ECO:0000256" key="2">
    <source>
        <dbReference type="ARBA" id="ARBA00010488"/>
    </source>
</evidence>
<gene>
    <name evidence="7" type="ORF">IV64_GL000843</name>
</gene>
<evidence type="ECO:0000313" key="8">
    <source>
        <dbReference type="Proteomes" id="UP000051783"/>
    </source>
</evidence>
<dbReference type="InterPro" id="IPR043149">
    <property type="entry name" value="TagF_N"/>
</dbReference>
<keyword evidence="8" id="KW-1185">Reference proteome</keyword>
<comment type="similarity">
    <text evidence="2">Belongs to the CDP-glycerol glycerophosphotransferase family.</text>
</comment>
<dbReference type="GO" id="GO:0019350">
    <property type="term" value="P:teichoic acid biosynthetic process"/>
    <property type="evidence" value="ECO:0007669"/>
    <property type="project" value="UniProtKB-KW"/>
</dbReference>
<dbReference type="OrthoDB" id="9811865at2"/>
<dbReference type="GO" id="GO:0005886">
    <property type="term" value="C:plasma membrane"/>
    <property type="evidence" value="ECO:0007669"/>
    <property type="project" value="UniProtKB-SubCell"/>
</dbReference>
<protein>
    <submittedName>
        <fullName evidence="7">CDP-glycerol poly(Glycerophosphate) glycerophosphotransferase</fullName>
    </submittedName>
</protein>
<dbReference type="Gene3D" id="3.40.50.11820">
    <property type="match status" value="1"/>
</dbReference>
<keyword evidence="5" id="KW-0777">Teichoic acid biosynthesis</keyword>
<dbReference type="PATRIC" id="fig|942150.3.peg.861"/>
<dbReference type="InterPro" id="IPR043148">
    <property type="entry name" value="TagF_C"/>
</dbReference>
<evidence type="ECO:0000256" key="1">
    <source>
        <dbReference type="ARBA" id="ARBA00004202"/>
    </source>
</evidence>
<reference evidence="7 8" key="1">
    <citation type="journal article" date="2015" name="Genome Announc.">
        <title>Expanding the biotechnology potential of lactobacilli through comparative genomics of 213 strains and associated genera.</title>
        <authorList>
            <person name="Sun Z."/>
            <person name="Harris H.M."/>
            <person name="McCann A."/>
            <person name="Guo C."/>
            <person name="Argimon S."/>
            <person name="Zhang W."/>
            <person name="Yang X."/>
            <person name="Jeffery I.B."/>
            <person name="Cooney J.C."/>
            <person name="Kagawa T.F."/>
            <person name="Liu W."/>
            <person name="Song Y."/>
            <person name="Salvetti E."/>
            <person name="Wrobel A."/>
            <person name="Rasinkangas P."/>
            <person name="Parkhill J."/>
            <person name="Rea M.C."/>
            <person name="O'Sullivan O."/>
            <person name="Ritari J."/>
            <person name="Douillard F.P."/>
            <person name="Paul Ross R."/>
            <person name="Yang R."/>
            <person name="Briner A.E."/>
            <person name="Felis G.E."/>
            <person name="de Vos W.M."/>
            <person name="Barrangou R."/>
            <person name="Klaenhammer T.R."/>
            <person name="Caufield P.W."/>
            <person name="Cui Y."/>
            <person name="Zhang H."/>
            <person name="O'Toole P.W."/>
        </authorList>
    </citation>
    <scope>NUCLEOTIDE SEQUENCE [LARGE SCALE GENOMIC DNA]</scope>
    <source>
        <strain evidence="7 8">LMG 26013</strain>
    </source>
</reference>
<dbReference type="RefSeq" id="WP_083491650.1">
    <property type="nucleotide sequence ID" value="NZ_JQCL01000080.1"/>
</dbReference>
<keyword evidence="4 7" id="KW-0808">Transferase</keyword>
<dbReference type="Gene3D" id="3.40.50.12580">
    <property type="match status" value="1"/>
</dbReference>
<name>A0A0R2M8H5_9LACO</name>
<evidence type="ECO:0000256" key="4">
    <source>
        <dbReference type="ARBA" id="ARBA00022679"/>
    </source>
</evidence>
<evidence type="ECO:0000256" key="3">
    <source>
        <dbReference type="ARBA" id="ARBA00022475"/>
    </source>
</evidence>
<evidence type="ECO:0000256" key="5">
    <source>
        <dbReference type="ARBA" id="ARBA00022944"/>
    </source>
</evidence>
<dbReference type="GO" id="GO:0047355">
    <property type="term" value="F:CDP-glycerol glycerophosphotransferase activity"/>
    <property type="evidence" value="ECO:0007669"/>
    <property type="project" value="InterPro"/>
</dbReference>